<dbReference type="InterPro" id="IPR011059">
    <property type="entry name" value="Metal-dep_hydrolase_composite"/>
</dbReference>
<protein>
    <submittedName>
        <fullName evidence="3">Amidohydrolase family protein</fullName>
    </submittedName>
</protein>
<gene>
    <name evidence="3" type="ORF">LRS13_20780</name>
</gene>
<proteinExistence type="predicted"/>
<keyword evidence="1" id="KW-0378">Hydrolase</keyword>
<dbReference type="InterPro" id="IPR032466">
    <property type="entry name" value="Metal_Hydrolase"/>
</dbReference>
<dbReference type="RefSeq" id="WP_353863599.1">
    <property type="nucleotide sequence ID" value="NZ_CP088295.1"/>
</dbReference>
<dbReference type="SUPFAM" id="SSF51556">
    <property type="entry name" value="Metallo-dependent hydrolases"/>
    <property type="match status" value="1"/>
</dbReference>
<dbReference type="PANTHER" id="PTHR43794">
    <property type="entry name" value="AMINOHYDROLASE SSNA-RELATED"/>
    <property type="match status" value="1"/>
</dbReference>
<organism evidence="3 4">
    <name type="scientific">Svornostia abyssi</name>
    <dbReference type="NCBI Taxonomy" id="2898438"/>
    <lineage>
        <taxon>Bacteria</taxon>
        <taxon>Bacillati</taxon>
        <taxon>Actinomycetota</taxon>
        <taxon>Thermoleophilia</taxon>
        <taxon>Solirubrobacterales</taxon>
        <taxon>Baekduiaceae</taxon>
        <taxon>Svornostia</taxon>
    </lineage>
</organism>
<reference evidence="4" key="1">
    <citation type="submission" date="2021-11" db="EMBL/GenBank/DDBJ databases">
        <title>Cultivation dependent microbiological survey of springs from the worlds oldest radium mine currently devoted to the extraction of radon-saturated water.</title>
        <authorList>
            <person name="Kapinusova G."/>
            <person name="Smrhova T."/>
            <person name="Strejcek M."/>
            <person name="Suman J."/>
            <person name="Jani K."/>
            <person name="Pajer P."/>
            <person name="Uhlik O."/>
        </authorList>
    </citation>
    <scope>NUCLEOTIDE SEQUENCE [LARGE SCALE GENOMIC DNA]</scope>
    <source>
        <strain evidence="4">J379</strain>
    </source>
</reference>
<dbReference type="Pfam" id="PF01979">
    <property type="entry name" value="Amidohydro_1"/>
    <property type="match status" value="1"/>
</dbReference>
<dbReference type="PANTHER" id="PTHR43794:SF11">
    <property type="entry name" value="AMIDOHYDROLASE-RELATED DOMAIN-CONTAINING PROTEIN"/>
    <property type="match status" value="1"/>
</dbReference>
<dbReference type="InterPro" id="IPR006680">
    <property type="entry name" value="Amidohydro-rel"/>
</dbReference>
<dbReference type="EMBL" id="CP088295">
    <property type="protein sequence ID" value="UUY03086.1"/>
    <property type="molecule type" value="Genomic_DNA"/>
</dbReference>
<accession>A0ABY5PEN3</accession>
<dbReference type="Gene3D" id="3.20.20.140">
    <property type="entry name" value="Metal-dependent hydrolases"/>
    <property type="match status" value="1"/>
</dbReference>
<sequence length="517" mass="55601">MALILTGTVVTADREAPVIDPGAAYLGDDGRVAAVLPLGTPAPPGFAGARRIDTEACIYPGLVDLHSHLGYNTLPLWEAPGVPYMHHDRWPDEDEPPDYGRTITWPSRILGQAAAEALIKYVEVKALSGGTTAIQGAPHTTRPVDGWLLRIVDTERLPAGEDVVLTSALQKDVEELVEVAPKLADGRVLIYHVAEGAPGTIVHDEFTDLETAGCVQPGLIGVHATALTPDDFRQWQDEVHEIDRAADATIVWSPFSNLWLYHQTTDVVHASELGVRIALGSDWSPSGTKNVLGELKVADTLNDQLYDRHFSDADLCDMVTANPGDAMAVAWGPQIGVLRAGACADVLVCERHHEDPHRTLIEATEQHVRLVLVRGMPFYGEPGLMRAAGATETDTITVRGRRRAVAVRQPGHADAHLDWPGVRAAIDAVRRDPVGSFERAQHQLAASDTSAPEEELPLELFGDMPAGHAGVMAVAAAEPPADIRIPPPDSFTHDDAFFAAVARSGPPELQALAGYYM</sequence>
<dbReference type="Proteomes" id="UP001058860">
    <property type="component" value="Chromosome"/>
</dbReference>
<dbReference type="InterPro" id="IPR050287">
    <property type="entry name" value="MTA/SAH_deaminase"/>
</dbReference>
<dbReference type="Gene3D" id="2.30.40.10">
    <property type="entry name" value="Urease, subunit C, domain 1"/>
    <property type="match status" value="1"/>
</dbReference>
<name>A0ABY5PEN3_9ACTN</name>
<evidence type="ECO:0000313" key="3">
    <source>
        <dbReference type="EMBL" id="UUY03086.1"/>
    </source>
</evidence>
<feature type="domain" description="Amidohydrolase-related" evidence="2">
    <location>
        <begin position="194"/>
        <end position="363"/>
    </location>
</feature>
<keyword evidence="4" id="KW-1185">Reference proteome</keyword>
<evidence type="ECO:0000256" key="1">
    <source>
        <dbReference type="ARBA" id="ARBA00022801"/>
    </source>
</evidence>
<evidence type="ECO:0000313" key="4">
    <source>
        <dbReference type="Proteomes" id="UP001058860"/>
    </source>
</evidence>
<evidence type="ECO:0000259" key="2">
    <source>
        <dbReference type="Pfam" id="PF01979"/>
    </source>
</evidence>